<gene>
    <name evidence="2" type="ORF">GCM10011403_12540</name>
</gene>
<proteinExistence type="predicted"/>
<dbReference type="OrthoDB" id="7064462at2"/>
<protein>
    <recommendedName>
        <fullName evidence="4">Secreted protein</fullName>
    </recommendedName>
</protein>
<organism evidence="2 3">
    <name type="scientific">Pseudohongiella nitratireducens</name>
    <dbReference type="NCBI Taxonomy" id="1768907"/>
    <lineage>
        <taxon>Bacteria</taxon>
        <taxon>Pseudomonadati</taxon>
        <taxon>Pseudomonadota</taxon>
        <taxon>Gammaproteobacteria</taxon>
        <taxon>Pseudomonadales</taxon>
        <taxon>Pseudohongiellaceae</taxon>
        <taxon>Pseudohongiella</taxon>
    </lineage>
</organism>
<feature type="signal peptide" evidence="1">
    <location>
        <begin position="1"/>
        <end position="22"/>
    </location>
</feature>
<evidence type="ECO:0000256" key="1">
    <source>
        <dbReference type="SAM" id="SignalP"/>
    </source>
</evidence>
<accession>A0A917LUX7</accession>
<feature type="chain" id="PRO_5036951295" description="Secreted protein" evidence="1">
    <location>
        <begin position="23"/>
        <end position="188"/>
    </location>
</feature>
<dbReference type="AlphaFoldDB" id="A0A917LUX7"/>
<keyword evidence="3" id="KW-1185">Reference proteome</keyword>
<keyword evidence="1" id="KW-0732">Signal</keyword>
<dbReference type="EMBL" id="BMIY01000005">
    <property type="protein sequence ID" value="GGG56873.1"/>
    <property type="molecule type" value="Genomic_DNA"/>
</dbReference>
<reference evidence="2" key="1">
    <citation type="journal article" date="2014" name="Int. J. Syst. Evol. Microbiol.">
        <title>Complete genome sequence of Corynebacterium casei LMG S-19264T (=DSM 44701T), isolated from a smear-ripened cheese.</title>
        <authorList>
            <consortium name="US DOE Joint Genome Institute (JGI-PGF)"/>
            <person name="Walter F."/>
            <person name="Albersmeier A."/>
            <person name="Kalinowski J."/>
            <person name="Ruckert C."/>
        </authorList>
    </citation>
    <scope>NUCLEOTIDE SEQUENCE</scope>
    <source>
        <strain evidence="2">CGMCC 1.15425</strain>
    </source>
</reference>
<evidence type="ECO:0000313" key="3">
    <source>
        <dbReference type="Proteomes" id="UP000627715"/>
    </source>
</evidence>
<dbReference type="Proteomes" id="UP000627715">
    <property type="component" value="Unassembled WGS sequence"/>
</dbReference>
<evidence type="ECO:0008006" key="4">
    <source>
        <dbReference type="Google" id="ProtNLM"/>
    </source>
</evidence>
<sequence>MKAVTSLSVLIASAAISSAVMAEPVPSYDENSGELFIPMVDAAGMPGHFQDIGLEPAGDNQWKLTNIKEGVLLDVIESVEVVQTSNTPAQVLLRVEGTFPTGCGGFGYVREKLAENHYEVRAYYLNDTWLESPEVVLCTQATRPFTKYLPLSVYGQPAGEYTYTLNEEFSGTFTLESDNVMADSAPAQ</sequence>
<dbReference type="RefSeq" id="WP_068812964.1">
    <property type="nucleotide sequence ID" value="NZ_BMIY01000005.1"/>
</dbReference>
<evidence type="ECO:0000313" key="2">
    <source>
        <dbReference type="EMBL" id="GGG56873.1"/>
    </source>
</evidence>
<name>A0A917LUX7_9GAMM</name>
<reference evidence="2" key="2">
    <citation type="submission" date="2020-09" db="EMBL/GenBank/DDBJ databases">
        <authorList>
            <person name="Sun Q."/>
            <person name="Zhou Y."/>
        </authorList>
    </citation>
    <scope>NUCLEOTIDE SEQUENCE</scope>
    <source>
        <strain evidence="2">CGMCC 1.15425</strain>
    </source>
</reference>
<comment type="caution">
    <text evidence="2">The sequence shown here is derived from an EMBL/GenBank/DDBJ whole genome shotgun (WGS) entry which is preliminary data.</text>
</comment>